<name>A0A0V0QAF1_PSEPJ</name>
<evidence type="ECO:0000259" key="3">
    <source>
        <dbReference type="PROSITE" id="PS50969"/>
    </source>
</evidence>
<feature type="coiled-coil region" evidence="1">
    <location>
        <begin position="320"/>
        <end position="417"/>
    </location>
</feature>
<feature type="compositionally biased region" description="Low complexity" evidence="2">
    <location>
        <begin position="596"/>
        <end position="618"/>
    </location>
</feature>
<gene>
    <name evidence="4" type="ORF">PPERSA_11648</name>
</gene>
<dbReference type="InterPro" id="IPR050365">
    <property type="entry name" value="TIM50"/>
</dbReference>
<dbReference type="SMART" id="SM00577">
    <property type="entry name" value="CPDc"/>
    <property type="match status" value="1"/>
</dbReference>
<protein>
    <submittedName>
        <fullName evidence="4">HAD-like domain</fullName>
    </submittedName>
</protein>
<dbReference type="InterPro" id="IPR036412">
    <property type="entry name" value="HAD-like_sf"/>
</dbReference>
<evidence type="ECO:0000256" key="1">
    <source>
        <dbReference type="SAM" id="Coils"/>
    </source>
</evidence>
<feature type="region of interest" description="Disordered" evidence="2">
    <location>
        <begin position="704"/>
        <end position="724"/>
    </location>
</feature>
<keyword evidence="5" id="KW-1185">Reference proteome</keyword>
<dbReference type="FunFam" id="3.40.50.1000:FF:000093">
    <property type="entry name" value="NLI interacting factor-like phosphatase family protein"/>
    <property type="match status" value="1"/>
</dbReference>
<dbReference type="Pfam" id="PF03031">
    <property type="entry name" value="NIF"/>
    <property type="match status" value="1"/>
</dbReference>
<dbReference type="AlphaFoldDB" id="A0A0V0QAF1"/>
<sequence>MQKKQLQNKDNQQDQNGIILQFTKGQKAANSDCQSQSDLELQSQNQDQKDIIQQFVIEQAPQHKGKKTLVLDLDETLVHSSIYEMEDYDHKFQITVFGQQYTISVRLRTGCLEFLKEMAQFYEIFVYTASLKEYADPVIDLIDPEQVVVQRLYREHCTKVKNDLFVKDMTQLNREVKDIILVDNSEVSFLFQPENALHIKNFYEDRQDIELFRYMPFLKFLAMCNDVRDVKKWLEIFESKDKIIYENPKLQKLEIDKKEIIKHFQQQYPQQFQQYQSQEFESEDLPLTARRQEVNEKVQEEPDYDFGDDNLDSHKGMLRKHKLQHNYSQIQLENKQNQQKDKDDLENQSIDSDVYQSQEEEEQQQQKQQQNEITIKNNQSYNNKQKQINNNQQNSDNTTLNTEIQNYQNNNNTYKESLNTGGLMIEIDEGQDENQPPAKESTTAFLAKKENKSHNIFLSKNNINQQKNKKNSIQKSKQKAKEYEDTHIFQIKTNQDNQQQLLTQQININDQQDQQGTEIARKELFGDNRFSGNAQINFNSPLAGNTKIQFLSKNKIIQQQKQQENEEMKQNNNEGQIQEKGEKIIIQNEEIESNNVNQSEIQQQQQQQQQQSILQQSQNGTNSEYNYPNQIKNNTYKINDINIQENNISEPILDNDDQANQQQIQKQNNDINFINDLKEDGEQISGFQDKKEINNILKNEKEKEIVNNSNKNKNEQAQQQVVSN</sequence>
<dbReference type="NCBIfam" id="TIGR02251">
    <property type="entry name" value="HIF-SF_euk"/>
    <property type="match status" value="1"/>
</dbReference>
<reference evidence="4 5" key="1">
    <citation type="journal article" date="2015" name="Sci. Rep.">
        <title>Genome of the facultative scuticociliatosis pathogen Pseudocohnilembus persalinus provides insight into its virulence through horizontal gene transfer.</title>
        <authorList>
            <person name="Xiong J."/>
            <person name="Wang G."/>
            <person name="Cheng J."/>
            <person name="Tian M."/>
            <person name="Pan X."/>
            <person name="Warren A."/>
            <person name="Jiang C."/>
            <person name="Yuan D."/>
            <person name="Miao W."/>
        </authorList>
    </citation>
    <scope>NUCLEOTIDE SEQUENCE [LARGE SCALE GENOMIC DNA]</scope>
    <source>
        <strain evidence="4">36N120E</strain>
    </source>
</reference>
<feature type="region of interest" description="Disordered" evidence="2">
    <location>
        <begin position="559"/>
        <end position="579"/>
    </location>
</feature>
<accession>A0A0V0QAF1</accession>
<evidence type="ECO:0000313" key="5">
    <source>
        <dbReference type="Proteomes" id="UP000054937"/>
    </source>
</evidence>
<dbReference type="OrthoDB" id="277011at2759"/>
<dbReference type="Gene3D" id="3.40.50.1000">
    <property type="entry name" value="HAD superfamily/HAD-like"/>
    <property type="match status" value="1"/>
</dbReference>
<dbReference type="InParanoid" id="A0A0V0QAF1"/>
<organism evidence="4 5">
    <name type="scientific">Pseudocohnilembus persalinus</name>
    <name type="common">Ciliate</name>
    <dbReference type="NCBI Taxonomy" id="266149"/>
    <lineage>
        <taxon>Eukaryota</taxon>
        <taxon>Sar</taxon>
        <taxon>Alveolata</taxon>
        <taxon>Ciliophora</taxon>
        <taxon>Intramacronucleata</taxon>
        <taxon>Oligohymenophorea</taxon>
        <taxon>Scuticociliatia</taxon>
        <taxon>Philasterida</taxon>
        <taxon>Pseudocohnilembidae</taxon>
        <taxon>Pseudocohnilembus</taxon>
    </lineage>
</organism>
<feature type="domain" description="FCP1 homology" evidence="3">
    <location>
        <begin position="62"/>
        <end position="221"/>
    </location>
</feature>
<dbReference type="PANTHER" id="PTHR12210">
    <property type="entry name" value="DULLARD PROTEIN PHOSPHATASE"/>
    <property type="match status" value="1"/>
</dbReference>
<feature type="compositionally biased region" description="Polar residues" evidence="2">
    <location>
        <begin position="619"/>
        <end position="630"/>
    </location>
</feature>
<dbReference type="CDD" id="cd07521">
    <property type="entry name" value="HAD_FCP1-like"/>
    <property type="match status" value="1"/>
</dbReference>
<keyword evidence="1" id="KW-0175">Coiled coil</keyword>
<dbReference type="GO" id="GO:0016791">
    <property type="term" value="F:phosphatase activity"/>
    <property type="evidence" value="ECO:0007669"/>
    <property type="project" value="InterPro"/>
</dbReference>
<proteinExistence type="predicted"/>
<dbReference type="Proteomes" id="UP000054937">
    <property type="component" value="Unassembled WGS sequence"/>
</dbReference>
<dbReference type="InterPro" id="IPR011948">
    <property type="entry name" value="Dullard_phosphatase"/>
</dbReference>
<dbReference type="InterPro" id="IPR023214">
    <property type="entry name" value="HAD_sf"/>
</dbReference>
<evidence type="ECO:0000313" key="4">
    <source>
        <dbReference type="EMBL" id="KRW99047.1"/>
    </source>
</evidence>
<dbReference type="EMBL" id="LDAU01000223">
    <property type="protein sequence ID" value="KRW99047.1"/>
    <property type="molecule type" value="Genomic_DNA"/>
</dbReference>
<dbReference type="InterPro" id="IPR004274">
    <property type="entry name" value="FCP1_dom"/>
</dbReference>
<evidence type="ECO:0000256" key="2">
    <source>
        <dbReference type="SAM" id="MobiDB-lite"/>
    </source>
</evidence>
<comment type="caution">
    <text evidence="4">The sequence shown here is derived from an EMBL/GenBank/DDBJ whole genome shotgun (WGS) entry which is preliminary data.</text>
</comment>
<feature type="region of interest" description="Disordered" evidence="2">
    <location>
        <begin position="596"/>
        <end position="630"/>
    </location>
</feature>
<dbReference type="SUPFAM" id="SSF56784">
    <property type="entry name" value="HAD-like"/>
    <property type="match status" value="1"/>
</dbReference>
<dbReference type="PROSITE" id="PS50969">
    <property type="entry name" value="FCP1"/>
    <property type="match status" value="1"/>
</dbReference>